<dbReference type="Proteomes" id="UP000030747">
    <property type="component" value="Unassembled WGS sequence"/>
</dbReference>
<sequence length="87" mass="8276">VHAGVWGEAAAGPAAADAAAAAVSAADILEIAAAQMRDSEGTVREAAIYLFGAVMRCCGRCPAAATKAAAAAAAAAGWSVGFIADGA</sequence>
<dbReference type="EMBL" id="HG677295">
    <property type="protein sequence ID" value="CDJ44559.1"/>
    <property type="molecule type" value="Genomic_DNA"/>
</dbReference>
<dbReference type="RefSeq" id="XP_013235307.1">
    <property type="nucleotide sequence ID" value="XM_013379853.1"/>
</dbReference>
<evidence type="ECO:0000313" key="2">
    <source>
        <dbReference type="Proteomes" id="UP000030747"/>
    </source>
</evidence>
<proteinExistence type="predicted"/>
<reference evidence="1" key="1">
    <citation type="submission" date="2013-10" db="EMBL/GenBank/DDBJ databases">
        <title>Genomic analysis of the causative agents of coccidiosis in chickens.</title>
        <authorList>
            <person name="Reid A.J."/>
            <person name="Blake D."/>
            <person name="Billington K."/>
            <person name="Browne H."/>
            <person name="Dunn M."/>
            <person name="Hung S."/>
            <person name="Kawahara F."/>
            <person name="Miranda-Saavedra D."/>
            <person name="Mourier T."/>
            <person name="Nagra H."/>
            <person name="Otto T.D."/>
            <person name="Rawlings N."/>
            <person name="Sanchez A."/>
            <person name="Sanders M."/>
            <person name="Subramaniam C."/>
            <person name="Tay Y."/>
            <person name="Dear P."/>
            <person name="Doerig C."/>
            <person name="Gruber A."/>
            <person name="Parkinson J."/>
            <person name="Shirley M."/>
            <person name="Wan K.L."/>
            <person name="Berriman M."/>
            <person name="Tomley F."/>
            <person name="Pain A."/>
        </authorList>
    </citation>
    <scope>NUCLEOTIDE SEQUENCE [LARGE SCALE GENOMIC DNA]</scope>
    <source>
        <strain evidence="1">Houghton</strain>
    </source>
</reference>
<dbReference type="GeneID" id="25256559"/>
<keyword evidence="2" id="KW-1185">Reference proteome</keyword>
<organism evidence="1 2">
    <name type="scientific">Eimeria tenella</name>
    <name type="common">Coccidian parasite</name>
    <dbReference type="NCBI Taxonomy" id="5802"/>
    <lineage>
        <taxon>Eukaryota</taxon>
        <taxon>Sar</taxon>
        <taxon>Alveolata</taxon>
        <taxon>Apicomplexa</taxon>
        <taxon>Conoidasida</taxon>
        <taxon>Coccidia</taxon>
        <taxon>Eucoccidiorida</taxon>
        <taxon>Eimeriorina</taxon>
        <taxon>Eimeriidae</taxon>
        <taxon>Eimeria</taxon>
    </lineage>
</organism>
<dbReference type="AlphaFoldDB" id="U6L7M3"/>
<evidence type="ECO:0000313" key="1">
    <source>
        <dbReference type="EMBL" id="CDJ44559.1"/>
    </source>
</evidence>
<accession>U6L7M3</accession>
<reference evidence="1" key="2">
    <citation type="submission" date="2013-10" db="EMBL/GenBank/DDBJ databases">
        <authorList>
            <person name="Aslett M."/>
        </authorList>
    </citation>
    <scope>NUCLEOTIDE SEQUENCE [LARGE SCALE GENOMIC DNA]</scope>
    <source>
        <strain evidence="1">Houghton</strain>
    </source>
</reference>
<name>U6L7M3_EIMTE</name>
<gene>
    <name evidence="1" type="ORF">ETH_00037590</name>
</gene>
<protein>
    <submittedName>
        <fullName evidence="1">Uncharacterized protein</fullName>
    </submittedName>
</protein>
<feature type="non-terminal residue" evidence="1">
    <location>
        <position position="1"/>
    </location>
</feature>